<feature type="transmembrane region" description="Helical" evidence="1">
    <location>
        <begin position="86"/>
        <end position="106"/>
    </location>
</feature>
<evidence type="ECO:0000313" key="3">
    <source>
        <dbReference type="Proteomes" id="UP000603453"/>
    </source>
</evidence>
<accession>A0A8H7RBX7</accession>
<reference evidence="2" key="1">
    <citation type="submission" date="2020-12" db="EMBL/GenBank/DDBJ databases">
        <title>Metabolic potential, ecology and presence of endohyphal bacteria is reflected in genomic diversity of Mucoromycotina.</title>
        <authorList>
            <person name="Muszewska A."/>
            <person name="Okrasinska A."/>
            <person name="Steczkiewicz K."/>
            <person name="Drgas O."/>
            <person name="Orlowska M."/>
            <person name="Perlinska-Lenart U."/>
            <person name="Aleksandrzak-Piekarczyk T."/>
            <person name="Szatraj K."/>
            <person name="Zielenkiewicz U."/>
            <person name="Pilsyk S."/>
            <person name="Malc E."/>
            <person name="Mieczkowski P."/>
            <person name="Kruszewska J.S."/>
            <person name="Biernat P."/>
            <person name="Pawlowska J."/>
        </authorList>
    </citation>
    <scope>NUCLEOTIDE SEQUENCE</scope>
    <source>
        <strain evidence="2">WA0000017839</strain>
    </source>
</reference>
<keyword evidence="3" id="KW-1185">Reference proteome</keyword>
<keyword evidence="1" id="KW-0472">Membrane</keyword>
<dbReference type="OrthoDB" id="2244769at2759"/>
<evidence type="ECO:0000313" key="2">
    <source>
        <dbReference type="EMBL" id="KAG2207477.1"/>
    </source>
</evidence>
<feature type="transmembrane region" description="Helical" evidence="1">
    <location>
        <begin position="173"/>
        <end position="195"/>
    </location>
</feature>
<name>A0A8H7RBX7_9FUNG</name>
<proteinExistence type="predicted"/>
<sequence>MAATCCCIIPARGGVVISGLLILVVSVALLGATFAHKNPMVIHLSIIHAALPWVYLGFNIAAAVVALFMMVSGSLAKLSLMRTSKFLIWILVFFMSIWEAISFVLALTNRAKSLAACEEANPTSAASNGTVTNDNSTLSLGGYTATYLGMQMGDTYGLANCAQAVQADVIGSAVMLFVGQLFMFYAATVVGSYTAKLREKKLGHRLRDLEWDDNLDELASSYRADARNAPKYPLQDMKKKKSFLKNPFSKK</sequence>
<keyword evidence="1" id="KW-1133">Transmembrane helix</keyword>
<feature type="transmembrane region" description="Helical" evidence="1">
    <location>
        <begin position="53"/>
        <end position="74"/>
    </location>
</feature>
<dbReference type="EMBL" id="JAEPRD010000024">
    <property type="protein sequence ID" value="KAG2207477.1"/>
    <property type="molecule type" value="Genomic_DNA"/>
</dbReference>
<organism evidence="2 3">
    <name type="scientific">Mucor saturninus</name>
    <dbReference type="NCBI Taxonomy" id="64648"/>
    <lineage>
        <taxon>Eukaryota</taxon>
        <taxon>Fungi</taxon>
        <taxon>Fungi incertae sedis</taxon>
        <taxon>Mucoromycota</taxon>
        <taxon>Mucoromycotina</taxon>
        <taxon>Mucoromycetes</taxon>
        <taxon>Mucorales</taxon>
        <taxon>Mucorineae</taxon>
        <taxon>Mucoraceae</taxon>
        <taxon>Mucor</taxon>
    </lineage>
</organism>
<comment type="caution">
    <text evidence="2">The sequence shown here is derived from an EMBL/GenBank/DDBJ whole genome shotgun (WGS) entry which is preliminary data.</text>
</comment>
<feature type="transmembrane region" description="Helical" evidence="1">
    <location>
        <begin position="12"/>
        <end position="33"/>
    </location>
</feature>
<keyword evidence="1" id="KW-0812">Transmembrane</keyword>
<gene>
    <name evidence="2" type="ORF">INT47_004225</name>
</gene>
<protein>
    <submittedName>
        <fullName evidence="2">Uncharacterized protein</fullName>
    </submittedName>
</protein>
<dbReference type="AlphaFoldDB" id="A0A8H7RBX7"/>
<dbReference type="Proteomes" id="UP000603453">
    <property type="component" value="Unassembled WGS sequence"/>
</dbReference>
<evidence type="ECO:0000256" key="1">
    <source>
        <dbReference type="SAM" id="Phobius"/>
    </source>
</evidence>